<sequence>MKTAATVALFTLALGLSACSSGPTPLVATKPASDILPAGKYYSTKKSKDGALHILRDFSMTGVACKTIISLNNQPVAKLGASENVTLYVSAGEVFIGAQSGCIRSEATQQLVQVEAGKDYFFRTGFTDVSTSLHLYRSSPF</sequence>
<evidence type="ECO:0000313" key="2">
    <source>
        <dbReference type="EMBL" id="SEN18460.1"/>
    </source>
</evidence>
<feature type="chain" id="PRO_5011571043" description="DUF2846 domain-containing protein" evidence="1">
    <location>
        <begin position="21"/>
        <end position="141"/>
    </location>
</feature>
<dbReference type="EMBL" id="FOCE01000003">
    <property type="protein sequence ID" value="SEN18460.1"/>
    <property type="molecule type" value="Genomic_DNA"/>
</dbReference>
<accession>A0A1H8EGE8</accession>
<evidence type="ECO:0008006" key="4">
    <source>
        <dbReference type="Google" id="ProtNLM"/>
    </source>
</evidence>
<keyword evidence="1" id="KW-0732">Signal</keyword>
<dbReference type="AlphaFoldDB" id="A0A1H8EGE8"/>
<gene>
    <name evidence="2" type="ORF">SAMN04488103_103310</name>
</gene>
<organism evidence="2 3">
    <name type="scientific">Gemmobacter aquatilis</name>
    <dbReference type="NCBI Taxonomy" id="933059"/>
    <lineage>
        <taxon>Bacteria</taxon>
        <taxon>Pseudomonadati</taxon>
        <taxon>Pseudomonadota</taxon>
        <taxon>Alphaproteobacteria</taxon>
        <taxon>Rhodobacterales</taxon>
        <taxon>Paracoccaceae</taxon>
        <taxon>Gemmobacter</taxon>
    </lineage>
</organism>
<keyword evidence="3" id="KW-1185">Reference proteome</keyword>
<feature type="signal peptide" evidence="1">
    <location>
        <begin position="1"/>
        <end position="20"/>
    </location>
</feature>
<dbReference type="RefSeq" id="WP_091300094.1">
    <property type="nucleotide sequence ID" value="NZ_FOCE01000003.1"/>
</dbReference>
<dbReference type="Proteomes" id="UP000198761">
    <property type="component" value="Unassembled WGS sequence"/>
</dbReference>
<reference evidence="2 3" key="1">
    <citation type="submission" date="2016-10" db="EMBL/GenBank/DDBJ databases">
        <authorList>
            <person name="de Groot N.N."/>
        </authorList>
    </citation>
    <scope>NUCLEOTIDE SEQUENCE [LARGE SCALE GENOMIC DNA]</scope>
    <source>
        <strain evidence="2 3">DSM 3857</strain>
    </source>
</reference>
<evidence type="ECO:0000313" key="3">
    <source>
        <dbReference type="Proteomes" id="UP000198761"/>
    </source>
</evidence>
<proteinExistence type="predicted"/>
<dbReference type="PROSITE" id="PS51257">
    <property type="entry name" value="PROKAR_LIPOPROTEIN"/>
    <property type="match status" value="1"/>
</dbReference>
<name>A0A1H8EGE8_9RHOB</name>
<evidence type="ECO:0000256" key="1">
    <source>
        <dbReference type="SAM" id="SignalP"/>
    </source>
</evidence>
<protein>
    <recommendedName>
        <fullName evidence="4">DUF2846 domain-containing protein</fullName>
    </recommendedName>
</protein>